<evidence type="ECO:0000313" key="11">
    <source>
        <dbReference type="Proteomes" id="UP000275069"/>
    </source>
</evidence>
<keyword evidence="6" id="KW-0408">Iron</keyword>
<dbReference type="InterPro" id="IPR001041">
    <property type="entry name" value="2Fe-2S_ferredoxin-type"/>
</dbReference>
<evidence type="ECO:0000259" key="8">
    <source>
        <dbReference type="PROSITE" id="PS51085"/>
    </source>
</evidence>
<dbReference type="InterPro" id="IPR006058">
    <property type="entry name" value="2Fe2S_fd_BS"/>
</dbReference>
<dbReference type="SUPFAM" id="SSF54292">
    <property type="entry name" value="2Fe-2S ferredoxin-like"/>
    <property type="match status" value="1"/>
</dbReference>
<dbReference type="Pfam" id="PF00111">
    <property type="entry name" value="Fer2"/>
    <property type="match status" value="1"/>
</dbReference>
<dbReference type="Gene3D" id="3.10.20.30">
    <property type="match status" value="1"/>
</dbReference>
<keyword evidence="3" id="KW-0001">2Fe-2S</keyword>
<dbReference type="PROSITE" id="PS00197">
    <property type="entry name" value="2FE2S_FER_1"/>
    <property type="match status" value="1"/>
</dbReference>
<dbReference type="PANTHER" id="PTHR47354">
    <property type="entry name" value="NADH OXIDOREDUCTASE HCR"/>
    <property type="match status" value="1"/>
</dbReference>
<dbReference type="InterPro" id="IPR012675">
    <property type="entry name" value="Beta-grasp_dom_sf"/>
</dbReference>
<dbReference type="AlphaFoldDB" id="A0A387BLZ5"/>
<dbReference type="InterPro" id="IPR017938">
    <property type="entry name" value="Riboflavin_synthase-like_b-brl"/>
</dbReference>
<dbReference type="GO" id="GO:0016491">
    <property type="term" value="F:oxidoreductase activity"/>
    <property type="evidence" value="ECO:0007669"/>
    <property type="project" value="UniProtKB-KW"/>
</dbReference>
<keyword evidence="7" id="KW-0411">Iron-sulfur</keyword>
<evidence type="ECO:0000256" key="4">
    <source>
        <dbReference type="ARBA" id="ARBA00022723"/>
    </source>
</evidence>
<accession>A0A387BLZ5</accession>
<dbReference type="CDD" id="cd00207">
    <property type="entry name" value="fer2"/>
    <property type="match status" value="1"/>
</dbReference>
<dbReference type="PANTHER" id="PTHR47354:SF1">
    <property type="entry name" value="CARNITINE MONOOXYGENASE REDUCTASE SUBUNIT"/>
    <property type="match status" value="1"/>
</dbReference>
<evidence type="ECO:0000256" key="7">
    <source>
        <dbReference type="ARBA" id="ARBA00023014"/>
    </source>
</evidence>
<proteinExistence type="predicted"/>
<dbReference type="SUPFAM" id="SSF63380">
    <property type="entry name" value="Riboflavin synthase domain-like"/>
    <property type="match status" value="1"/>
</dbReference>
<dbReference type="CDD" id="cd06185">
    <property type="entry name" value="PDR_like"/>
    <property type="match status" value="1"/>
</dbReference>
<keyword evidence="4" id="KW-0479">Metal-binding</keyword>
<evidence type="ECO:0000313" key="10">
    <source>
        <dbReference type="EMBL" id="AYG02219.1"/>
    </source>
</evidence>
<dbReference type="GO" id="GO:0051537">
    <property type="term" value="F:2 iron, 2 sulfur cluster binding"/>
    <property type="evidence" value="ECO:0007669"/>
    <property type="project" value="UniProtKB-KW"/>
</dbReference>
<dbReference type="PRINTS" id="PR00409">
    <property type="entry name" value="PHDIOXRDTASE"/>
</dbReference>
<gene>
    <name evidence="10" type="ORF">D7I44_00845</name>
</gene>
<dbReference type="Gene3D" id="2.40.30.10">
    <property type="entry name" value="Translation factors"/>
    <property type="match status" value="1"/>
</dbReference>
<dbReference type="InterPro" id="IPR039261">
    <property type="entry name" value="FNR_nucleotide-bd"/>
</dbReference>
<evidence type="ECO:0000256" key="2">
    <source>
        <dbReference type="ARBA" id="ARBA00022630"/>
    </source>
</evidence>
<evidence type="ECO:0000256" key="5">
    <source>
        <dbReference type="ARBA" id="ARBA00023002"/>
    </source>
</evidence>
<dbReference type="Gene3D" id="3.40.50.80">
    <property type="entry name" value="Nucleotide-binding domain of ferredoxin-NADP reductase (FNR) module"/>
    <property type="match status" value="1"/>
</dbReference>
<dbReference type="KEGG" id="gry:D7I44_00845"/>
<protein>
    <submittedName>
        <fullName evidence="10">Oxidoreductase</fullName>
    </submittedName>
</protein>
<dbReference type="InterPro" id="IPR036010">
    <property type="entry name" value="2Fe-2S_ferredoxin-like_sf"/>
</dbReference>
<dbReference type="SUPFAM" id="SSF52343">
    <property type="entry name" value="Ferredoxin reductase-like, C-terminal NADP-linked domain"/>
    <property type="match status" value="1"/>
</dbReference>
<name>A0A387BLZ5_9MICO</name>
<keyword evidence="5" id="KW-0560">Oxidoreductase</keyword>
<evidence type="ECO:0000256" key="1">
    <source>
        <dbReference type="ARBA" id="ARBA00001974"/>
    </source>
</evidence>
<feature type="domain" description="FAD-binding FR-type" evidence="9">
    <location>
        <begin position="12"/>
        <end position="114"/>
    </location>
</feature>
<dbReference type="GO" id="GO:0046872">
    <property type="term" value="F:metal ion binding"/>
    <property type="evidence" value="ECO:0007669"/>
    <property type="project" value="UniProtKB-KW"/>
</dbReference>
<dbReference type="InterPro" id="IPR050415">
    <property type="entry name" value="MRET"/>
</dbReference>
<evidence type="ECO:0000256" key="6">
    <source>
        <dbReference type="ARBA" id="ARBA00023004"/>
    </source>
</evidence>
<evidence type="ECO:0000256" key="3">
    <source>
        <dbReference type="ARBA" id="ARBA00022714"/>
    </source>
</evidence>
<dbReference type="PROSITE" id="PS51085">
    <property type="entry name" value="2FE2S_FER_2"/>
    <property type="match status" value="1"/>
</dbReference>
<dbReference type="RefSeq" id="WP_120787753.1">
    <property type="nucleotide sequence ID" value="NZ_CP032624.1"/>
</dbReference>
<sequence length="323" mass="34935">MTTRTHRGRMPETSIAAVIARKQQVAAQVWRFEFAAADGAVLPPYTAGAHVDVWCPNGARRSYSLVDAPGESPRYAISVLRQPGGRGGSLSLIDDAHEGDRINITSPINTFPLEASASYLLVAGGIGITAIRSMHRALREEGHPRVRVLYLARSRSEAAYVEEFEDSGDASAVVHHSRDTGTRLDLWPYLAEPNDTQIYCCGSAALMDEVSALTAHWNPRSIHFEDFVGVAARQKGDSEFRLIWRPTGTTLNVPADTTALDAIRSAGIYVDSSCQAGTCGTCRLTLFSGDADHRDAVLTEDERASGFMPCVSRAAADFIEIGP</sequence>
<comment type="cofactor">
    <cofactor evidence="1">
        <name>FAD</name>
        <dbReference type="ChEBI" id="CHEBI:57692"/>
    </cofactor>
</comment>
<dbReference type="InterPro" id="IPR017927">
    <property type="entry name" value="FAD-bd_FR_type"/>
</dbReference>
<dbReference type="EMBL" id="CP032624">
    <property type="protein sequence ID" value="AYG02219.1"/>
    <property type="molecule type" value="Genomic_DNA"/>
</dbReference>
<keyword evidence="2" id="KW-0285">Flavoprotein</keyword>
<dbReference type="OrthoDB" id="9796486at2"/>
<keyword evidence="11" id="KW-1185">Reference proteome</keyword>
<dbReference type="Proteomes" id="UP000275069">
    <property type="component" value="Chromosome"/>
</dbReference>
<feature type="domain" description="2Fe-2S ferredoxin-type" evidence="8">
    <location>
        <begin position="238"/>
        <end position="323"/>
    </location>
</feature>
<reference evidence="10 11" key="1">
    <citation type="submission" date="2018-09" db="EMBL/GenBank/DDBJ databases">
        <title>Genome sequencing of strain 2DFW10M-5.</title>
        <authorList>
            <person name="Heo J."/>
            <person name="Kim S.-J."/>
            <person name="Kwon S.-W."/>
        </authorList>
    </citation>
    <scope>NUCLEOTIDE SEQUENCE [LARGE SCALE GENOMIC DNA]</scope>
    <source>
        <strain evidence="10 11">2DFW10M-5</strain>
    </source>
</reference>
<evidence type="ECO:0000259" key="9">
    <source>
        <dbReference type="PROSITE" id="PS51384"/>
    </source>
</evidence>
<dbReference type="PROSITE" id="PS51384">
    <property type="entry name" value="FAD_FR"/>
    <property type="match status" value="1"/>
</dbReference>
<organism evidence="10 11">
    <name type="scientific">Gryllotalpicola protaetiae</name>
    <dbReference type="NCBI Taxonomy" id="2419771"/>
    <lineage>
        <taxon>Bacteria</taxon>
        <taxon>Bacillati</taxon>
        <taxon>Actinomycetota</taxon>
        <taxon>Actinomycetes</taxon>
        <taxon>Micrococcales</taxon>
        <taxon>Microbacteriaceae</taxon>
        <taxon>Gryllotalpicola</taxon>
    </lineage>
</organism>